<proteinExistence type="predicted"/>
<keyword evidence="2" id="KW-1185">Reference proteome</keyword>
<dbReference type="RefSeq" id="WP_073281787.1">
    <property type="nucleotide sequence ID" value="NZ_FRCP01000005.1"/>
</dbReference>
<dbReference type="EMBL" id="FRCP01000005">
    <property type="protein sequence ID" value="SHL94905.1"/>
    <property type="molecule type" value="Genomic_DNA"/>
</dbReference>
<accession>A0A1M7ESS7</accession>
<sequence length="69" mass="8040">MRIEITSCKPSVYDVRSLLIIIIALLREAIIVHTTVQIDKLKVDKVWYSMYNIKGVKQSVFTLFINDVR</sequence>
<organism evidence="1 2">
    <name type="scientific">Anaerosporobacter mobilis DSM 15930</name>
    <dbReference type="NCBI Taxonomy" id="1120996"/>
    <lineage>
        <taxon>Bacteria</taxon>
        <taxon>Bacillati</taxon>
        <taxon>Bacillota</taxon>
        <taxon>Clostridia</taxon>
        <taxon>Lachnospirales</taxon>
        <taxon>Lachnospiraceae</taxon>
        <taxon>Anaerosporobacter</taxon>
    </lineage>
</organism>
<evidence type="ECO:0000313" key="2">
    <source>
        <dbReference type="Proteomes" id="UP000184038"/>
    </source>
</evidence>
<gene>
    <name evidence="1" type="ORF">SAMN02746066_00173</name>
</gene>
<dbReference type="STRING" id="1120996.SAMN02746066_00173"/>
<name>A0A1M7ESS7_9FIRM</name>
<dbReference type="Proteomes" id="UP000184038">
    <property type="component" value="Unassembled WGS sequence"/>
</dbReference>
<protein>
    <submittedName>
        <fullName evidence="1">Uncharacterized protein</fullName>
    </submittedName>
</protein>
<reference evidence="1 2" key="1">
    <citation type="submission" date="2016-11" db="EMBL/GenBank/DDBJ databases">
        <authorList>
            <person name="Jaros S."/>
            <person name="Januszkiewicz K."/>
            <person name="Wedrychowicz H."/>
        </authorList>
    </citation>
    <scope>NUCLEOTIDE SEQUENCE [LARGE SCALE GENOMIC DNA]</scope>
    <source>
        <strain evidence="1 2">DSM 15930</strain>
    </source>
</reference>
<evidence type="ECO:0000313" key="1">
    <source>
        <dbReference type="EMBL" id="SHL94905.1"/>
    </source>
</evidence>
<dbReference type="AlphaFoldDB" id="A0A1M7ESS7"/>